<feature type="transmembrane region" description="Helical" evidence="1">
    <location>
        <begin position="227"/>
        <end position="247"/>
    </location>
</feature>
<reference evidence="2 3" key="1">
    <citation type="submission" date="2021-01" db="EMBL/GenBank/DDBJ databases">
        <title>Tumebacillus sp. strain ITR2 16S ribosomal RNA gene Genome sequencing and assembly.</title>
        <authorList>
            <person name="Kang M."/>
        </authorList>
    </citation>
    <scope>NUCLEOTIDE SEQUENCE [LARGE SCALE GENOMIC DNA]</scope>
    <source>
        <strain evidence="2 3">ITR2</strain>
    </source>
</reference>
<keyword evidence="1" id="KW-0812">Transmembrane</keyword>
<evidence type="ECO:0000313" key="3">
    <source>
        <dbReference type="Proteomes" id="UP000602284"/>
    </source>
</evidence>
<name>A0ABS1J8B3_9BACL</name>
<feature type="transmembrane region" description="Helical" evidence="1">
    <location>
        <begin position="182"/>
        <end position="206"/>
    </location>
</feature>
<feature type="transmembrane region" description="Helical" evidence="1">
    <location>
        <begin position="33"/>
        <end position="54"/>
    </location>
</feature>
<feature type="transmembrane region" description="Helical" evidence="1">
    <location>
        <begin position="74"/>
        <end position="100"/>
    </location>
</feature>
<protein>
    <recommendedName>
        <fullName evidence="4">Yip1 domain-containing protein</fullName>
    </recommendedName>
</protein>
<keyword evidence="1" id="KW-1133">Transmembrane helix</keyword>
<organism evidence="2 3">
    <name type="scientific">Tumebacillus amylolyticus</name>
    <dbReference type="NCBI Taxonomy" id="2801339"/>
    <lineage>
        <taxon>Bacteria</taxon>
        <taxon>Bacillati</taxon>
        <taxon>Bacillota</taxon>
        <taxon>Bacilli</taxon>
        <taxon>Bacillales</taxon>
        <taxon>Alicyclobacillaceae</taxon>
        <taxon>Tumebacillus</taxon>
    </lineage>
</organism>
<gene>
    <name evidence="2" type="ORF">JJB07_07590</name>
</gene>
<keyword evidence="3" id="KW-1185">Reference proteome</keyword>
<dbReference type="Proteomes" id="UP000602284">
    <property type="component" value="Unassembled WGS sequence"/>
</dbReference>
<evidence type="ECO:0000313" key="2">
    <source>
        <dbReference type="EMBL" id="MBL0386508.1"/>
    </source>
</evidence>
<dbReference type="RefSeq" id="WP_201633135.1">
    <property type="nucleotide sequence ID" value="NZ_JAEQNB010000002.1"/>
</dbReference>
<evidence type="ECO:0008006" key="4">
    <source>
        <dbReference type="Google" id="ProtNLM"/>
    </source>
</evidence>
<keyword evidence="1" id="KW-0472">Membrane</keyword>
<proteinExistence type="predicted"/>
<comment type="caution">
    <text evidence="2">The sequence shown here is derived from an EMBL/GenBank/DDBJ whole genome shotgun (WGS) entry which is preliminary data.</text>
</comment>
<dbReference type="EMBL" id="JAEQNB010000002">
    <property type="protein sequence ID" value="MBL0386508.1"/>
    <property type="molecule type" value="Genomic_DNA"/>
</dbReference>
<evidence type="ECO:0000256" key="1">
    <source>
        <dbReference type="SAM" id="Phobius"/>
    </source>
</evidence>
<sequence length="271" mass="30764">MGKHLIAILFRPRKTLERVLTERRLDRSRGTTWLLIGLNVLVMFVFAVFFFRFVDRNREPAFYFEEELLAHLAMWVVFGGLLIGSLTYALVTLGLGRVFFSWIVRIGLRISAHDHYPTDPEHRKENGRLLRLIHPYTTWINFWPKLLSILLAPLLLLLPGYAMMLDPEAPIHLAPSAMVATYWVTLGLWCVFIFLQVGMWVYMIIARTIAIQKIYGIGAGQAFWGPLLLYGLLLLAGVAICVFLVLLNNLLGGVAPYAPDPTPDFSSHLGL</sequence>
<feature type="transmembrane region" description="Helical" evidence="1">
    <location>
        <begin position="142"/>
        <end position="162"/>
    </location>
</feature>
<accession>A0ABS1J8B3</accession>